<accession>A0A511RIF8</accession>
<dbReference type="GO" id="GO:0004844">
    <property type="term" value="F:uracil DNA N-glycosylase activity"/>
    <property type="evidence" value="ECO:0007669"/>
    <property type="project" value="InterPro"/>
</dbReference>
<evidence type="ECO:0000256" key="2">
    <source>
        <dbReference type="ARBA" id="ARBA00022723"/>
    </source>
</evidence>
<keyword evidence="6" id="KW-0411">Iron-sulfur</keyword>
<keyword evidence="5" id="KW-0408">Iron</keyword>
<keyword evidence="2" id="KW-0479">Metal-binding</keyword>
<dbReference type="Gene3D" id="3.40.470.10">
    <property type="entry name" value="Uracil-DNA glycosylase-like domain"/>
    <property type="match status" value="1"/>
</dbReference>
<dbReference type="GO" id="GO:0051539">
    <property type="term" value="F:4 iron, 4 sulfur cluster binding"/>
    <property type="evidence" value="ECO:0007669"/>
    <property type="project" value="UniProtKB-KW"/>
</dbReference>
<dbReference type="GO" id="GO:0006284">
    <property type="term" value="P:base-excision repair"/>
    <property type="evidence" value="ECO:0007669"/>
    <property type="project" value="InterPro"/>
</dbReference>
<dbReference type="CDD" id="cd10031">
    <property type="entry name" value="UDG-F5_TTUDGB_like"/>
    <property type="match status" value="1"/>
</dbReference>
<evidence type="ECO:0000256" key="7">
    <source>
        <dbReference type="ARBA" id="ARBA00023204"/>
    </source>
</evidence>
<protein>
    <recommendedName>
        <fullName evidence="9">Type-5 uracil-DNA glycosylase</fullName>
    </recommendedName>
</protein>
<evidence type="ECO:0000256" key="8">
    <source>
        <dbReference type="ARBA" id="ARBA00023779"/>
    </source>
</evidence>
<dbReference type="AlphaFoldDB" id="A0A511RIF8"/>
<evidence type="ECO:0000313" key="11">
    <source>
        <dbReference type="EMBL" id="GEM88742.1"/>
    </source>
</evidence>
<evidence type="ECO:0000256" key="4">
    <source>
        <dbReference type="ARBA" id="ARBA00022801"/>
    </source>
</evidence>
<keyword evidence="3" id="KW-0227">DNA damage</keyword>
<reference evidence="11 12" key="1">
    <citation type="submission" date="2019-07" db="EMBL/GenBank/DDBJ databases">
        <title>Whole genome shotgun sequence of Oceanithermus desulfurans NBRC 100063.</title>
        <authorList>
            <person name="Hosoyama A."/>
            <person name="Uohara A."/>
            <person name="Ohji S."/>
            <person name="Ichikawa N."/>
        </authorList>
    </citation>
    <scope>NUCLEOTIDE SEQUENCE [LARGE SCALE GENOMIC DNA]</scope>
    <source>
        <strain evidence="11 12">NBRC 100063</strain>
    </source>
</reference>
<evidence type="ECO:0000313" key="12">
    <source>
        <dbReference type="Proteomes" id="UP000321827"/>
    </source>
</evidence>
<evidence type="ECO:0000256" key="5">
    <source>
        <dbReference type="ARBA" id="ARBA00023004"/>
    </source>
</evidence>
<keyword evidence="1" id="KW-0004">4Fe-4S</keyword>
<dbReference type="PANTHER" id="PTHR33693:SF3">
    <property type="entry name" value="TYPE-5 URACIL-DNA GLYCOSYLASE"/>
    <property type="match status" value="1"/>
</dbReference>
<dbReference type="InterPro" id="IPR036895">
    <property type="entry name" value="Uracil-DNA_glycosylase-like_sf"/>
</dbReference>
<keyword evidence="7" id="KW-0234">DNA repair</keyword>
<dbReference type="SMART" id="SM00986">
    <property type="entry name" value="UDG"/>
    <property type="match status" value="1"/>
</dbReference>
<evidence type="ECO:0000256" key="6">
    <source>
        <dbReference type="ARBA" id="ARBA00023014"/>
    </source>
</evidence>
<dbReference type="InterPro" id="IPR051536">
    <property type="entry name" value="UDG_Type-4/5"/>
</dbReference>
<dbReference type="PANTHER" id="PTHR33693">
    <property type="entry name" value="TYPE-5 URACIL-DNA GLYCOSYLASE"/>
    <property type="match status" value="1"/>
</dbReference>
<evidence type="ECO:0000256" key="1">
    <source>
        <dbReference type="ARBA" id="ARBA00022485"/>
    </source>
</evidence>
<dbReference type="EMBL" id="BJXN01000001">
    <property type="protein sequence ID" value="GEM88742.1"/>
    <property type="molecule type" value="Genomic_DNA"/>
</dbReference>
<keyword evidence="4" id="KW-0378">Hydrolase</keyword>
<organism evidence="11 12">
    <name type="scientific">Oceanithermus desulfurans NBRC 100063</name>
    <dbReference type="NCBI Taxonomy" id="1227550"/>
    <lineage>
        <taxon>Bacteria</taxon>
        <taxon>Thermotogati</taxon>
        <taxon>Deinococcota</taxon>
        <taxon>Deinococci</taxon>
        <taxon>Thermales</taxon>
        <taxon>Thermaceae</taxon>
        <taxon>Oceanithermus</taxon>
    </lineage>
</organism>
<dbReference type="Pfam" id="PF03167">
    <property type="entry name" value="UDG"/>
    <property type="match status" value="1"/>
</dbReference>
<dbReference type="SMART" id="SM00987">
    <property type="entry name" value="UreE_C"/>
    <property type="match status" value="1"/>
</dbReference>
<sequence length="233" mass="25810">MATSRSRAPATQELDDLYAELRSCHRCPRLVAWREEVGRKKRRAYRSESYWARPVPGFGDPRARLLIFGLAPGAHGSNRTGRMFTGDASGDFLYPALWRAGLASQPHSEHPGDGLELHGVYITAAVRCAPPGNKPTRAEFAACSVWTERELALLPELRVYLALGRLAHDALLEHYGQVKARFPFAHGAEHTLPDARVLLDSYHVSRQNTQTGRLTAAMFDEVLTRAKALAGLN</sequence>
<dbReference type="OrthoDB" id="5290748at2"/>
<dbReference type="Proteomes" id="UP000321827">
    <property type="component" value="Unassembled WGS sequence"/>
</dbReference>
<gene>
    <name evidence="11" type="ORF">ODE01S_01760</name>
</gene>
<dbReference type="RefSeq" id="WP_147144869.1">
    <property type="nucleotide sequence ID" value="NZ_BJXN01000001.1"/>
</dbReference>
<evidence type="ECO:0000256" key="3">
    <source>
        <dbReference type="ARBA" id="ARBA00022763"/>
    </source>
</evidence>
<name>A0A511RIF8_9DEIN</name>
<proteinExistence type="inferred from homology"/>
<comment type="caution">
    <text evidence="11">The sequence shown here is derived from an EMBL/GenBank/DDBJ whole genome shotgun (WGS) entry which is preliminary data.</text>
</comment>
<evidence type="ECO:0000259" key="10">
    <source>
        <dbReference type="SMART" id="SM00986"/>
    </source>
</evidence>
<comment type="similarity">
    <text evidence="8">Belongs to the uracil-DNA glycosylase (UDG) superfamily. Type 5 (UDGb) family.</text>
</comment>
<dbReference type="InterPro" id="IPR044147">
    <property type="entry name" value="UdgB-like"/>
</dbReference>
<dbReference type="GO" id="GO:0033958">
    <property type="term" value="F:DNA-deoxyinosine glycosylase activity"/>
    <property type="evidence" value="ECO:0007669"/>
    <property type="project" value="InterPro"/>
</dbReference>
<feature type="domain" description="Uracil-DNA glycosylase-like" evidence="10">
    <location>
        <begin position="56"/>
        <end position="223"/>
    </location>
</feature>
<dbReference type="InterPro" id="IPR005122">
    <property type="entry name" value="Uracil-DNA_glycosylase-like"/>
</dbReference>
<evidence type="ECO:0000256" key="9">
    <source>
        <dbReference type="ARBA" id="ARBA00023887"/>
    </source>
</evidence>
<dbReference type="GO" id="GO:0046872">
    <property type="term" value="F:metal ion binding"/>
    <property type="evidence" value="ECO:0007669"/>
    <property type="project" value="UniProtKB-KW"/>
</dbReference>
<dbReference type="SUPFAM" id="SSF52141">
    <property type="entry name" value="Uracil-DNA glycosylase-like"/>
    <property type="match status" value="1"/>
</dbReference>